<accession>A0A8R1YM05</accession>
<reference evidence="4" key="2">
    <citation type="submission" date="2022-06" db="UniProtKB">
        <authorList>
            <consortium name="EnsemblMetazoa"/>
        </authorList>
    </citation>
    <scope>IDENTIFICATION</scope>
    <source>
        <strain evidence="4">PS312</strain>
    </source>
</reference>
<organism evidence="4 5">
    <name type="scientific">Pristionchus pacificus</name>
    <name type="common">Parasitic nematode worm</name>
    <dbReference type="NCBI Taxonomy" id="54126"/>
    <lineage>
        <taxon>Eukaryota</taxon>
        <taxon>Metazoa</taxon>
        <taxon>Ecdysozoa</taxon>
        <taxon>Nematoda</taxon>
        <taxon>Chromadorea</taxon>
        <taxon>Rhabditida</taxon>
        <taxon>Rhabditina</taxon>
        <taxon>Diplogasteromorpha</taxon>
        <taxon>Diplogasteroidea</taxon>
        <taxon>Neodiplogasteridae</taxon>
        <taxon>Pristionchus</taxon>
    </lineage>
</organism>
<keyword evidence="2" id="KW-0863">Zinc-finger</keyword>
<feature type="compositionally biased region" description="Gly residues" evidence="3">
    <location>
        <begin position="1085"/>
        <end position="1100"/>
    </location>
</feature>
<feature type="compositionally biased region" description="Low complexity" evidence="3">
    <location>
        <begin position="555"/>
        <end position="572"/>
    </location>
</feature>
<dbReference type="PANTHER" id="PTHR46557">
    <property type="entry name" value="SERINE/THREONINE-PROTEIN PHOSPHATASE 1 REGULATORY SUBUNIT 10-RELATED"/>
    <property type="match status" value="1"/>
</dbReference>
<dbReference type="PROSITE" id="PS50103">
    <property type="entry name" value="ZF_C3H1"/>
    <property type="match status" value="1"/>
</dbReference>
<protein>
    <submittedName>
        <fullName evidence="4">Uncharacterized protein</fullName>
    </submittedName>
</protein>
<feature type="compositionally biased region" description="Basic and acidic residues" evidence="3">
    <location>
        <begin position="375"/>
        <end position="392"/>
    </location>
</feature>
<dbReference type="InterPro" id="IPR017923">
    <property type="entry name" value="TFIIS_N"/>
</dbReference>
<feature type="region of interest" description="Disordered" evidence="3">
    <location>
        <begin position="603"/>
        <end position="642"/>
    </location>
</feature>
<sequence length="1193" mass="131213">MSSSSPCTAQLVPLQMTSLGDPLLDQEYEEEELDMGFEFGSRLPGTSDQSIVSQSHQYSSAPSSFTTDPNMYYTPSTHYGIPTTSFYGQQQPATCTVQTPQQPQPLQHHQGGGYIRSIHLPIAPSQYMYDHTQQQVQQPHQQVYQQVYLQHSNGEQQMILQPVQPSVIVSQQQQPQYHYDPNPVPAIRVSHEEFQQLQQQQHQQQQQPPARTVSDHSYASYNDAMVLYDDGSNDSAPPPRNFSPPVERRAAPLLRDPAPKPVARMVQRKRPPIEMRVGETDSASAAAVRRISTEEGWKSMNGWLRAAEQDVNKLLQLLGQCREAKVTVTLLRSNDTPKFIRLLSKNHKDEEVRALSLSIVTKWKKVVNTTDVVEEKKEKERKDRKKEEAAVKEEEEENQEMKVRAQPMEGRRASDEGVVGGEKKLKEAKKDKEHRAKAKVYQSKGRSTGVCHDRPLQLHSVDRIRIRIVVGRGRPRARDGVRPTGGQGPPRGDRVRRLGTSYDLRERIIDWHNVDAAVIGRLEGDDGANPAKKRSVSETSPTGAPPTKKSSTEKTPAAGAAPVSAAPAAAATTPPPKKAAPAPVKKVVTSSSFMASLMSPVVPAQPKKKVLPKRPLPRPEAKPARPTAAGGEEQSAEASRSVVDMLLSPGADGKVAMEGLFADTSRAMKEERVPTPPKPIAAAAIFVAEEPDIDVGRRKIRFADEHGGELVETRYFEIEEGERINVNRYTPEEMKHHEAAAEKEWMKDNSGMRDDDEDDEEEGGPPNPWLAQGQMTVPTDTRSPMWRLIVVDTEDRAEVSHGKDSKMRVIQEERQKVAMAAFCLPNERCSHFDEPEHPYDDEPAAAGAGLRREPIMIPIDSIEEAADEEVAAAPAAAPAPYESPVETDTTTAAQPVITDRLKALINGLKTQGLLHDGSTAPIVDPYSIPPPGLQTTPVAIPTTSTTYYQQTQDNGFGAHNRHLIQQEFPGQPPMHQPPMGAAASSSGITVVNMDVHGPSAPMQHGGPGGPAGDVPFPPYHPGPGRPFYVSNKPCTFFNTPRGCRFGDKCGFAHIPMDGAMNNGPAGPFRGGGMRGSGRGDFRGGPPRGGGPPFRGRGGFGGPPPSRDVDMRRGGRWDRDERRDDRRGDRRRSRSRSASPRRDRDHRSNRRDERGETKDVDLRAAPTKDDPSSHPKPAIDDEDIDGIPIESTVA</sequence>
<evidence type="ECO:0000313" key="4">
    <source>
        <dbReference type="EnsemblMetazoa" id="PPA20105.1"/>
    </source>
</evidence>
<feature type="compositionally biased region" description="Basic and acidic residues" evidence="3">
    <location>
        <begin position="1106"/>
        <end position="1127"/>
    </location>
</feature>
<dbReference type="GO" id="GO:0008270">
    <property type="term" value="F:zinc ion binding"/>
    <property type="evidence" value="ECO:0007669"/>
    <property type="project" value="UniProtKB-KW"/>
</dbReference>
<keyword evidence="1" id="KW-0539">Nucleus</keyword>
<dbReference type="GO" id="GO:0005634">
    <property type="term" value="C:nucleus"/>
    <property type="evidence" value="ECO:0007669"/>
    <property type="project" value="UniProtKB-SubCell"/>
</dbReference>
<feature type="region of interest" description="Disordered" evidence="3">
    <location>
        <begin position="227"/>
        <end position="248"/>
    </location>
</feature>
<dbReference type="SUPFAM" id="SSF47676">
    <property type="entry name" value="Conserved domain common to transcription factors TFIIS, elongin A, CRSP70"/>
    <property type="match status" value="1"/>
</dbReference>
<feature type="zinc finger region" description="C3H1-type" evidence="2">
    <location>
        <begin position="1028"/>
        <end position="1056"/>
    </location>
</feature>
<feature type="region of interest" description="Disordered" evidence="3">
    <location>
        <begin position="992"/>
        <end position="1018"/>
    </location>
</feature>
<dbReference type="AlphaFoldDB" id="A0A2A6B4K4"/>
<dbReference type="InterPro" id="IPR035441">
    <property type="entry name" value="TFIIS/LEDGF_dom_sf"/>
</dbReference>
<dbReference type="PROSITE" id="PS51319">
    <property type="entry name" value="TFIIS_N"/>
    <property type="match status" value="1"/>
</dbReference>
<feature type="region of interest" description="Disordered" evidence="3">
    <location>
        <begin position="375"/>
        <end position="452"/>
    </location>
</feature>
<feature type="region of interest" description="Disordered" evidence="3">
    <location>
        <begin position="195"/>
        <end position="214"/>
    </location>
</feature>
<evidence type="ECO:0000256" key="1">
    <source>
        <dbReference type="PROSITE-ProRule" id="PRU00649"/>
    </source>
</evidence>
<keyword evidence="5" id="KW-1185">Reference proteome</keyword>
<dbReference type="GO" id="GO:0008157">
    <property type="term" value="F:protein phosphatase 1 binding"/>
    <property type="evidence" value="ECO:0000318"/>
    <property type="project" value="GO_Central"/>
</dbReference>
<feature type="compositionally biased region" description="Basic residues" evidence="3">
    <location>
        <begin position="606"/>
        <end position="616"/>
    </location>
</feature>
<name>A0A2A6B4K4_PRIPA</name>
<feature type="compositionally biased region" description="Low complexity" evidence="3">
    <location>
        <begin position="628"/>
        <end position="639"/>
    </location>
</feature>
<feature type="region of interest" description="Disordered" evidence="3">
    <location>
        <begin position="472"/>
        <end position="496"/>
    </location>
</feature>
<feature type="compositionally biased region" description="Low complexity" evidence="3">
    <location>
        <begin position="195"/>
        <end position="207"/>
    </location>
</feature>
<feature type="compositionally biased region" description="Acidic residues" evidence="3">
    <location>
        <begin position="754"/>
        <end position="763"/>
    </location>
</feature>
<accession>A0A2A6B4K4</accession>
<proteinExistence type="predicted"/>
<dbReference type="Pfam" id="PF08711">
    <property type="entry name" value="Med26"/>
    <property type="match status" value="1"/>
</dbReference>
<comment type="subcellular location">
    <subcellularLocation>
        <location evidence="1">Nucleus</location>
    </subcellularLocation>
</comment>
<feature type="region of interest" description="Disordered" evidence="3">
    <location>
        <begin position="1062"/>
        <end position="1193"/>
    </location>
</feature>
<reference evidence="5" key="1">
    <citation type="journal article" date="2008" name="Nat. Genet.">
        <title>The Pristionchus pacificus genome provides a unique perspective on nematode lifestyle and parasitism.</title>
        <authorList>
            <person name="Dieterich C."/>
            <person name="Clifton S.W."/>
            <person name="Schuster L.N."/>
            <person name="Chinwalla A."/>
            <person name="Delehaunty K."/>
            <person name="Dinkelacker I."/>
            <person name="Fulton L."/>
            <person name="Fulton R."/>
            <person name="Godfrey J."/>
            <person name="Minx P."/>
            <person name="Mitreva M."/>
            <person name="Roeseler W."/>
            <person name="Tian H."/>
            <person name="Witte H."/>
            <person name="Yang S.P."/>
            <person name="Wilson R.K."/>
            <person name="Sommer R.J."/>
        </authorList>
    </citation>
    <scope>NUCLEOTIDE SEQUENCE [LARGE SCALE GENOMIC DNA]</scope>
    <source>
        <strain evidence="5">PS312</strain>
    </source>
</reference>
<feature type="compositionally biased region" description="Basic and acidic residues" evidence="3">
    <location>
        <begin position="399"/>
        <end position="434"/>
    </location>
</feature>
<evidence type="ECO:0000256" key="2">
    <source>
        <dbReference type="PROSITE-ProRule" id="PRU00723"/>
    </source>
</evidence>
<evidence type="ECO:0000313" key="5">
    <source>
        <dbReference type="Proteomes" id="UP000005239"/>
    </source>
</evidence>
<dbReference type="Gene3D" id="1.20.930.10">
    <property type="entry name" value="Conserved domain common to transcription factors TFIIS, elongin A, CRSP70"/>
    <property type="match status" value="1"/>
</dbReference>
<dbReference type="EnsemblMetazoa" id="PPA20105.1">
    <property type="protein sequence ID" value="PPA20105.1"/>
    <property type="gene ID" value="WBGene00109659"/>
</dbReference>
<feature type="region of interest" description="Disordered" evidence="3">
    <location>
        <begin position="523"/>
        <end position="583"/>
    </location>
</feature>
<feature type="compositionally biased region" description="Basic and acidic residues" evidence="3">
    <location>
        <begin position="1139"/>
        <end position="1178"/>
    </location>
</feature>
<feature type="compositionally biased region" description="Basic and acidic residues" evidence="3">
    <location>
        <begin position="733"/>
        <end position="753"/>
    </location>
</feature>
<evidence type="ECO:0000256" key="3">
    <source>
        <dbReference type="SAM" id="MobiDB-lite"/>
    </source>
</evidence>
<dbReference type="PANTHER" id="PTHR46557:SF1">
    <property type="entry name" value="SERINE_THREONINE-PROTEIN PHOSPHATASE 1 REGULATORY SUBUNIT 10"/>
    <property type="match status" value="1"/>
</dbReference>
<dbReference type="InterPro" id="IPR000571">
    <property type="entry name" value="Znf_CCCH"/>
</dbReference>
<gene>
    <name evidence="4" type="primary">WBGene00109659</name>
</gene>
<feature type="region of interest" description="Disordered" evidence="3">
    <location>
        <begin position="733"/>
        <end position="778"/>
    </location>
</feature>
<feature type="compositionally biased region" description="Gly residues" evidence="3">
    <location>
        <begin position="1068"/>
        <end position="1078"/>
    </location>
</feature>
<dbReference type="OrthoDB" id="5878044at2759"/>
<keyword evidence="2" id="KW-0479">Metal-binding</keyword>
<dbReference type="GO" id="GO:0000785">
    <property type="term" value="C:chromatin"/>
    <property type="evidence" value="ECO:0000318"/>
    <property type="project" value="GO_Central"/>
</dbReference>
<dbReference type="GO" id="GO:0072357">
    <property type="term" value="C:PTW/PP1 phosphatase complex"/>
    <property type="evidence" value="ECO:0000318"/>
    <property type="project" value="GO_Central"/>
</dbReference>
<dbReference type="Proteomes" id="UP000005239">
    <property type="component" value="Unassembled WGS sequence"/>
</dbReference>
<keyword evidence="2" id="KW-0862">Zinc</keyword>